<feature type="transmembrane region" description="Helical" evidence="5">
    <location>
        <begin position="482"/>
        <end position="500"/>
    </location>
</feature>
<reference evidence="7 8" key="1">
    <citation type="submission" date="2020-08" db="EMBL/GenBank/DDBJ databases">
        <title>Genomic Encyclopedia of Type Strains, Phase IV (KMG-IV): sequencing the most valuable type-strain genomes for metagenomic binning, comparative biology and taxonomic classification.</title>
        <authorList>
            <person name="Goeker M."/>
        </authorList>
    </citation>
    <scope>NUCLEOTIDE SEQUENCE [LARGE SCALE GENOMIC DNA]</scope>
    <source>
        <strain evidence="7 8">DSM 12251</strain>
    </source>
</reference>
<dbReference type="PANTHER" id="PTHR23508:SF10">
    <property type="entry name" value="CARBOXYLIC ACID TRANSPORTER PROTEIN HOMOLOG"/>
    <property type="match status" value="1"/>
</dbReference>
<feature type="transmembrane region" description="Helical" evidence="5">
    <location>
        <begin position="201"/>
        <end position="223"/>
    </location>
</feature>
<feature type="transmembrane region" description="Helical" evidence="5">
    <location>
        <begin position="359"/>
        <end position="378"/>
    </location>
</feature>
<feature type="transmembrane region" description="Helical" evidence="5">
    <location>
        <begin position="412"/>
        <end position="433"/>
    </location>
</feature>
<feature type="transmembrane region" description="Helical" evidence="5">
    <location>
        <begin position="453"/>
        <end position="476"/>
    </location>
</feature>
<evidence type="ECO:0000256" key="3">
    <source>
        <dbReference type="ARBA" id="ARBA00022989"/>
    </source>
</evidence>
<proteinExistence type="predicted"/>
<evidence type="ECO:0000259" key="6">
    <source>
        <dbReference type="PROSITE" id="PS50850"/>
    </source>
</evidence>
<keyword evidence="4 5" id="KW-0472">Membrane</keyword>
<gene>
    <name evidence="7" type="ORF">HNQ64_001186</name>
</gene>
<evidence type="ECO:0000256" key="1">
    <source>
        <dbReference type="ARBA" id="ARBA00004141"/>
    </source>
</evidence>
<dbReference type="Pfam" id="PF00083">
    <property type="entry name" value="Sugar_tr"/>
    <property type="match status" value="1"/>
</dbReference>
<dbReference type="GO" id="GO:0005886">
    <property type="term" value="C:plasma membrane"/>
    <property type="evidence" value="ECO:0007669"/>
    <property type="project" value="TreeGrafter"/>
</dbReference>
<dbReference type="SUPFAM" id="SSF103473">
    <property type="entry name" value="MFS general substrate transporter"/>
    <property type="match status" value="2"/>
</dbReference>
<dbReference type="InterPro" id="IPR005828">
    <property type="entry name" value="MFS_sugar_transport-like"/>
</dbReference>
<feature type="transmembrane region" description="Helical" evidence="5">
    <location>
        <begin position="244"/>
        <end position="264"/>
    </location>
</feature>
<accession>A0A7W7YIT5</accession>
<dbReference type="PROSITE" id="PS50850">
    <property type="entry name" value="MFS"/>
    <property type="match status" value="1"/>
</dbReference>
<sequence length="509" mass="54349">MSSPKAPSSTGRNMALIAAFLGWLFDGFEMGLFPLIGKPALQDLLASRIAPELMTATLDRWFSVIIATFLVGAATGGVFFGWLGDRIGRVKAMSFSIFTYAIFTGLCGFATEAWHVAILRFIASLGMGGEWALGVALVNELWTKGNRAFVAGAIGAAANIGYLLVAGLSLGMNTFIGTMRSWTLALGGSENLANYLLDHQAWRFLMIIGALPALIIFLIRIFVPESDKWEEEKASGKTSHWSTVDLNGVLIGAIAAMVIIWSWSPMGIDAGVTTVVAALITVTCFAIVVWGYLLPVRRYLGRAESAGSITEQSRITIRRNLILGATLAGIALLGTWGAAQQSAKWSSSSELNANGYTNVAQFTQIATSLGAILFAFIAPVIANILNRRQTYFLMCVAALGSALLFYKTNTIIGPWFFATAFLMGGLTASFYGFFPLYLPELFPTSVRATGQGFCFNVGRIIAAIGGLQIANLVGVFGSSANAYSALCAIYVAGMLLVWFAPETKGKALA</sequence>
<feature type="transmembrane region" description="Helical" evidence="5">
    <location>
        <begin position="270"/>
        <end position="293"/>
    </location>
</feature>
<dbReference type="GO" id="GO:0046943">
    <property type="term" value="F:carboxylic acid transmembrane transporter activity"/>
    <property type="evidence" value="ECO:0007669"/>
    <property type="project" value="TreeGrafter"/>
</dbReference>
<evidence type="ECO:0000256" key="4">
    <source>
        <dbReference type="ARBA" id="ARBA00023136"/>
    </source>
</evidence>
<evidence type="ECO:0000256" key="5">
    <source>
        <dbReference type="SAM" id="Phobius"/>
    </source>
</evidence>
<feature type="transmembrane region" description="Helical" evidence="5">
    <location>
        <begin position="61"/>
        <end position="83"/>
    </location>
</feature>
<dbReference type="EMBL" id="JACHIF010000002">
    <property type="protein sequence ID" value="MBB5036944.1"/>
    <property type="molecule type" value="Genomic_DNA"/>
</dbReference>
<protein>
    <submittedName>
        <fullName evidence="7">MFS family permease</fullName>
    </submittedName>
</protein>
<feature type="transmembrane region" description="Helical" evidence="5">
    <location>
        <begin position="95"/>
        <end position="111"/>
    </location>
</feature>
<keyword evidence="8" id="KW-1185">Reference proteome</keyword>
<evidence type="ECO:0000256" key="2">
    <source>
        <dbReference type="ARBA" id="ARBA00022692"/>
    </source>
</evidence>
<dbReference type="InterPro" id="IPR036259">
    <property type="entry name" value="MFS_trans_sf"/>
</dbReference>
<feature type="domain" description="Major facilitator superfamily (MFS) profile" evidence="6">
    <location>
        <begin position="15"/>
        <end position="505"/>
    </location>
</feature>
<evidence type="ECO:0000313" key="8">
    <source>
        <dbReference type="Proteomes" id="UP000534294"/>
    </source>
</evidence>
<name>A0A7W7YIT5_9BACT</name>
<feature type="transmembrane region" description="Helical" evidence="5">
    <location>
        <begin position="117"/>
        <end position="138"/>
    </location>
</feature>
<dbReference type="Proteomes" id="UP000534294">
    <property type="component" value="Unassembled WGS sequence"/>
</dbReference>
<comment type="subcellular location">
    <subcellularLocation>
        <location evidence="1">Membrane</location>
        <topology evidence="1">Multi-pass membrane protein</topology>
    </subcellularLocation>
</comment>
<comment type="caution">
    <text evidence="7">The sequence shown here is derived from an EMBL/GenBank/DDBJ whole genome shotgun (WGS) entry which is preliminary data.</text>
</comment>
<dbReference type="RefSeq" id="WP_246430958.1">
    <property type="nucleotide sequence ID" value="NZ_JACHIF010000002.1"/>
</dbReference>
<keyword evidence="3 5" id="KW-1133">Transmembrane helix</keyword>
<dbReference type="InterPro" id="IPR020846">
    <property type="entry name" value="MFS_dom"/>
</dbReference>
<dbReference type="PANTHER" id="PTHR23508">
    <property type="entry name" value="CARBOXYLIC ACID TRANSPORTER PROTEIN HOMOLOG"/>
    <property type="match status" value="1"/>
</dbReference>
<dbReference type="Gene3D" id="1.20.1250.20">
    <property type="entry name" value="MFS general substrate transporter like domains"/>
    <property type="match status" value="2"/>
</dbReference>
<feature type="transmembrane region" description="Helical" evidence="5">
    <location>
        <begin position="321"/>
        <end position="339"/>
    </location>
</feature>
<evidence type="ECO:0000313" key="7">
    <source>
        <dbReference type="EMBL" id="MBB5036944.1"/>
    </source>
</evidence>
<dbReference type="AlphaFoldDB" id="A0A7W7YIT5"/>
<feature type="transmembrane region" description="Helical" evidence="5">
    <location>
        <begin position="390"/>
        <end position="406"/>
    </location>
</feature>
<feature type="transmembrane region" description="Helical" evidence="5">
    <location>
        <begin position="150"/>
        <end position="172"/>
    </location>
</feature>
<keyword evidence="2 5" id="KW-0812">Transmembrane</keyword>
<organism evidence="7 8">
    <name type="scientific">Prosthecobacter dejongeii</name>
    <dbReference type="NCBI Taxonomy" id="48465"/>
    <lineage>
        <taxon>Bacteria</taxon>
        <taxon>Pseudomonadati</taxon>
        <taxon>Verrucomicrobiota</taxon>
        <taxon>Verrucomicrobiia</taxon>
        <taxon>Verrucomicrobiales</taxon>
        <taxon>Verrucomicrobiaceae</taxon>
        <taxon>Prosthecobacter</taxon>
    </lineage>
</organism>